<protein>
    <submittedName>
        <fullName evidence="2">Uncharacterized protein</fullName>
    </submittedName>
</protein>
<dbReference type="AlphaFoldDB" id="A0AAQ3NS60"/>
<evidence type="ECO:0000256" key="1">
    <source>
        <dbReference type="SAM" id="SignalP"/>
    </source>
</evidence>
<keyword evidence="1" id="KW-0732">Signal</keyword>
<feature type="signal peptide" evidence="1">
    <location>
        <begin position="1"/>
        <end position="33"/>
    </location>
</feature>
<gene>
    <name evidence="2" type="ORF">V8G54_011738</name>
</gene>
<proteinExistence type="predicted"/>
<feature type="chain" id="PRO_5042918842" evidence="1">
    <location>
        <begin position="34"/>
        <end position="123"/>
    </location>
</feature>
<sequence length="123" mass="13962">MLGKRGRRRRRRRRRKASIAASFWALLELRVGAEVWKDKPLTVTVEVKRGSWARAMTVAGTALAPSFCTLLAPFVPLSPSTFFTIESLSSFVKHLKEVFILCEDSKYVSSLVSYRESEFHLLG</sequence>
<reference evidence="2 3" key="1">
    <citation type="journal article" date="2023" name="Life. Sci Alliance">
        <title>Evolutionary insights into 3D genome organization and epigenetic landscape of Vigna mungo.</title>
        <authorList>
            <person name="Junaid A."/>
            <person name="Singh B."/>
            <person name="Bhatia S."/>
        </authorList>
    </citation>
    <scope>NUCLEOTIDE SEQUENCE [LARGE SCALE GENOMIC DNA]</scope>
    <source>
        <strain evidence="2">Urdbean</strain>
    </source>
</reference>
<accession>A0AAQ3NS60</accession>
<name>A0AAQ3NS60_VIGMU</name>
<keyword evidence="3" id="KW-1185">Reference proteome</keyword>
<evidence type="ECO:0000313" key="2">
    <source>
        <dbReference type="EMBL" id="WVZ14172.1"/>
    </source>
</evidence>
<dbReference type="EMBL" id="CP144697">
    <property type="protein sequence ID" value="WVZ14172.1"/>
    <property type="molecule type" value="Genomic_DNA"/>
</dbReference>
<organism evidence="2 3">
    <name type="scientific">Vigna mungo</name>
    <name type="common">Black gram</name>
    <name type="synonym">Phaseolus mungo</name>
    <dbReference type="NCBI Taxonomy" id="3915"/>
    <lineage>
        <taxon>Eukaryota</taxon>
        <taxon>Viridiplantae</taxon>
        <taxon>Streptophyta</taxon>
        <taxon>Embryophyta</taxon>
        <taxon>Tracheophyta</taxon>
        <taxon>Spermatophyta</taxon>
        <taxon>Magnoliopsida</taxon>
        <taxon>eudicotyledons</taxon>
        <taxon>Gunneridae</taxon>
        <taxon>Pentapetalae</taxon>
        <taxon>rosids</taxon>
        <taxon>fabids</taxon>
        <taxon>Fabales</taxon>
        <taxon>Fabaceae</taxon>
        <taxon>Papilionoideae</taxon>
        <taxon>50 kb inversion clade</taxon>
        <taxon>NPAAA clade</taxon>
        <taxon>indigoferoid/millettioid clade</taxon>
        <taxon>Phaseoleae</taxon>
        <taxon>Vigna</taxon>
    </lineage>
</organism>
<evidence type="ECO:0000313" key="3">
    <source>
        <dbReference type="Proteomes" id="UP001374535"/>
    </source>
</evidence>
<dbReference type="Proteomes" id="UP001374535">
    <property type="component" value="Chromosome 4"/>
</dbReference>